<dbReference type="Pfam" id="PF04307">
    <property type="entry name" value="YdjM"/>
    <property type="match status" value="1"/>
</dbReference>
<sequence length="245" mass="24928">MMGRTHAMSGVLLALVAVPLLPRVGCDPDDPLTVCAFAIACAGAAMLPDADHPSGSVAWTLPPVTKPLTRMVAALSGGHRHGTHSLIGVVGFTAFALLVGCLPPLLHQLGVAPAQPLGQALLGVWIGFLLAIGLNALPANPQRHSRAWTLVGVVGGATLALTTTLVNLAAGFVPLAVALGCLAHLAGDLLTKEGCPLLWPLSNIRFRVAAMTTGHLAERCLLAPLIGAAAVLLLLVRLGATGPGR</sequence>
<feature type="transmembrane region" description="Helical" evidence="1">
    <location>
        <begin position="82"/>
        <end position="105"/>
    </location>
</feature>
<keyword evidence="1" id="KW-1133">Transmembrane helix</keyword>
<dbReference type="Proteomes" id="UP000198815">
    <property type="component" value="Unassembled WGS sequence"/>
</dbReference>
<dbReference type="PANTHER" id="PTHR35531">
    <property type="entry name" value="INNER MEMBRANE PROTEIN YBCI-RELATED"/>
    <property type="match status" value="1"/>
</dbReference>
<dbReference type="InterPro" id="IPR007404">
    <property type="entry name" value="YdjM-like"/>
</dbReference>
<feature type="transmembrane region" description="Helical" evidence="1">
    <location>
        <begin position="117"/>
        <end position="137"/>
    </location>
</feature>
<gene>
    <name evidence="2" type="ORF">SAMN05443377_10691</name>
</gene>
<dbReference type="PANTHER" id="PTHR35531:SF1">
    <property type="entry name" value="INNER MEMBRANE PROTEIN YBCI-RELATED"/>
    <property type="match status" value="1"/>
</dbReference>
<evidence type="ECO:0000313" key="3">
    <source>
        <dbReference type="Proteomes" id="UP000198815"/>
    </source>
</evidence>
<feature type="transmembrane region" description="Helical" evidence="1">
    <location>
        <begin position="221"/>
        <end position="240"/>
    </location>
</feature>
<dbReference type="GO" id="GO:0016787">
    <property type="term" value="F:hydrolase activity"/>
    <property type="evidence" value="ECO:0007669"/>
    <property type="project" value="UniProtKB-KW"/>
</dbReference>
<keyword evidence="1" id="KW-0472">Membrane</keyword>
<protein>
    <submittedName>
        <fullName evidence="2">LexA-binding, inner membrane-associated putative hydrolase</fullName>
    </submittedName>
</protein>
<proteinExistence type="predicted"/>
<organism evidence="2 3">
    <name type="scientific">Propionibacterium cyclohexanicum</name>
    <dbReference type="NCBI Taxonomy" id="64702"/>
    <lineage>
        <taxon>Bacteria</taxon>
        <taxon>Bacillati</taxon>
        <taxon>Actinomycetota</taxon>
        <taxon>Actinomycetes</taxon>
        <taxon>Propionibacteriales</taxon>
        <taxon>Propionibacteriaceae</taxon>
        <taxon>Propionibacterium</taxon>
    </lineage>
</organism>
<keyword evidence="3" id="KW-1185">Reference proteome</keyword>
<accession>A0A1H9RAQ3</accession>
<dbReference type="EMBL" id="FOGZ01000006">
    <property type="protein sequence ID" value="SER69826.1"/>
    <property type="molecule type" value="Genomic_DNA"/>
</dbReference>
<keyword evidence="1" id="KW-0812">Transmembrane</keyword>
<evidence type="ECO:0000313" key="2">
    <source>
        <dbReference type="EMBL" id="SER69826.1"/>
    </source>
</evidence>
<dbReference type="STRING" id="64702.SAMN05443377_10691"/>
<reference evidence="2 3" key="1">
    <citation type="submission" date="2016-10" db="EMBL/GenBank/DDBJ databases">
        <authorList>
            <person name="de Groot N.N."/>
        </authorList>
    </citation>
    <scope>NUCLEOTIDE SEQUENCE [LARGE SCALE GENOMIC DNA]</scope>
    <source>
        <strain evidence="2 3">DSM 16859</strain>
    </source>
</reference>
<keyword evidence="2" id="KW-0378">Hydrolase</keyword>
<dbReference type="OrthoDB" id="3425909at2"/>
<dbReference type="RefSeq" id="WP_091968437.1">
    <property type="nucleotide sequence ID" value="NZ_FOGZ01000006.1"/>
</dbReference>
<name>A0A1H9RAQ3_9ACTN</name>
<evidence type="ECO:0000256" key="1">
    <source>
        <dbReference type="SAM" id="Phobius"/>
    </source>
</evidence>
<dbReference type="AlphaFoldDB" id="A0A1H9RAQ3"/>
<feature type="transmembrane region" description="Helical" evidence="1">
    <location>
        <begin position="149"/>
        <end position="170"/>
    </location>
</feature>